<dbReference type="GO" id="GO:0004382">
    <property type="term" value="F:GDP phosphatase activity"/>
    <property type="evidence" value="ECO:0007669"/>
    <property type="project" value="TreeGrafter"/>
</dbReference>
<name>A0A016WBZ0_9BILA</name>
<dbReference type="EMBL" id="JARK01000399">
    <property type="protein sequence ID" value="EYC37359.1"/>
    <property type="molecule type" value="Genomic_DNA"/>
</dbReference>
<dbReference type="CDD" id="cd05380">
    <property type="entry name" value="CAP_euk"/>
    <property type="match status" value="1"/>
</dbReference>
<evidence type="ECO:0000259" key="8">
    <source>
        <dbReference type="SMART" id="SM00198"/>
    </source>
</evidence>
<feature type="compositionally biased region" description="Low complexity" evidence="7">
    <location>
        <begin position="199"/>
        <end position="217"/>
    </location>
</feature>
<gene>
    <name evidence="9" type="primary">Acey_s0799.g2411</name>
    <name evidence="9" type="synonym">ASP-s0799.g2411</name>
    <name evidence="9" type="ORF">Y032_0799g2411</name>
</gene>
<dbReference type="Pfam" id="PF00188">
    <property type="entry name" value="CAP"/>
    <property type="match status" value="1"/>
</dbReference>
<evidence type="ECO:0000313" key="9">
    <source>
        <dbReference type="EMBL" id="EYC37359.1"/>
    </source>
</evidence>
<dbReference type="InterPro" id="IPR035940">
    <property type="entry name" value="CAP_sf"/>
</dbReference>
<dbReference type="Pfam" id="PF06079">
    <property type="entry name" value="Apyrase"/>
    <property type="match status" value="1"/>
</dbReference>
<feature type="binding site" evidence="6">
    <location>
        <position position="4"/>
    </location>
    <ligand>
        <name>Ca(2+)</name>
        <dbReference type="ChEBI" id="CHEBI:29108"/>
    </ligand>
</feature>
<dbReference type="GO" id="GO:0005509">
    <property type="term" value="F:calcium ion binding"/>
    <property type="evidence" value="ECO:0007669"/>
    <property type="project" value="InterPro"/>
</dbReference>
<evidence type="ECO:0000313" key="10">
    <source>
        <dbReference type="Proteomes" id="UP000024635"/>
    </source>
</evidence>
<dbReference type="InterPro" id="IPR014044">
    <property type="entry name" value="CAP_dom"/>
</dbReference>
<dbReference type="AlphaFoldDB" id="A0A016WBZ0"/>
<reference evidence="10" key="1">
    <citation type="journal article" date="2015" name="Nat. Genet.">
        <title>The genome and transcriptome of the zoonotic hookworm Ancylostoma ceylanicum identify infection-specific gene families.</title>
        <authorList>
            <person name="Schwarz E.M."/>
            <person name="Hu Y."/>
            <person name="Antoshechkin I."/>
            <person name="Miller M.M."/>
            <person name="Sternberg P.W."/>
            <person name="Aroian R.V."/>
        </authorList>
    </citation>
    <scope>NUCLEOTIDE SEQUENCE</scope>
    <source>
        <strain evidence="10">HY135</strain>
    </source>
</reference>
<feature type="binding site" evidence="6">
    <location>
        <position position="188"/>
    </location>
    <ligand>
        <name>Ca(2+)</name>
        <dbReference type="ChEBI" id="CHEBI:29108"/>
    </ligand>
</feature>
<keyword evidence="2 6" id="KW-0479">Metal-binding</keyword>
<organism evidence="9 10">
    <name type="scientific">Ancylostoma ceylanicum</name>
    <dbReference type="NCBI Taxonomy" id="53326"/>
    <lineage>
        <taxon>Eukaryota</taxon>
        <taxon>Metazoa</taxon>
        <taxon>Ecdysozoa</taxon>
        <taxon>Nematoda</taxon>
        <taxon>Chromadorea</taxon>
        <taxon>Rhabditida</taxon>
        <taxon>Rhabditina</taxon>
        <taxon>Rhabditomorpha</taxon>
        <taxon>Strongyloidea</taxon>
        <taxon>Ancylostomatidae</taxon>
        <taxon>Ancylostomatinae</taxon>
        <taxon>Ancylostoma</taxon>
    </lineage>
</organism>
<feature type="binding site" evidence="6">
    <location>
        <position position="73"/>
    </location>
    <ligand>
        <name>Ca(2+)</name>
        <dbReference type="ChEBI" id="CHEBI:29108"/>
    </ligand>
</feature>
<accession>A0A016WBZ0</accession>
<evidence type="ECO:0000256" key="2">
    <source>
        <dbReference type="ARBA" id="ARBA00022723"/>
    </source>
</evidence>
<comment type="caution">
    <text evidence="9">The sequence shown here is derived from an EMBL/GenBank/DDBJ whole genome shotgun (WGS) entry which is preliminary data.</text>
</comment>
<evidence type="ECO:0000256" key="4">
    <source>
        <dbReference type="ARBA" id="ARBA00022837"/>
    </source>
</evidence>
<evidence type="ECO:0000256" key="1">
    <source>
        <dbReference type="ARBA" id="ARBA00001913"/>
    </source>
</evidence>
<keyword evidence="3" id="KW-0378">Hydrolase</keyword>
<evidence type="ECO:0000256" key="5">
    <source>
        <dbReference type="ARBA" id="ARBA00025738"/>
    </source>
</evidence>
<dbReference type="InterPro" id="IPR009283">
    <property type="entry name" value="Apyrase"/>
</dbReference>
<dbReference type="PANTHER" id="PTHR13023:SF3">
    <property type="entry name" value="SOLUBLE CALCIUM-ACTIVATED NUCLEOTIDASE 1"/>
    <property type="match status" value="1"/>
</dbReference>
<feature type="region of interest" description="Disordered" evidence="7">
    <location>
        <begin position="196"/>
        <end position="232"/>
    </location>
</feature>
<protein>
    <recommendedName>
        <fullName evidence="8">SCP domain-containing protein</fullName>
    </recommendedName>
</protein>
<dbReference type="GO" id="GO:0030166">
    <property type="term" value="P:proteoglycan biosynthetic process"/>
    <property type="evidence" value="ECO:0007669"/>
    <property type="project" value="TreeGrafter"/>
</dbReference>
<evidence type="ECO:0000256" key="3">
    <source>
        <dbReference type="ARBA" id="ARBA00022801"/>
    </source>
</evidence>
<dbReference type="InterPro" id="IPR036258">
    <property type="entry name" value="Apyrase_sf"/>
</dbReference>
<dbReference type="SMART" id="SM00198">
    <property type="entry name" value="SCP"/>
    <property type="match status" value="1"/>
</dbReference>
<dbReference type="Proteomes" id="UP000024635">
    <property type="component" value="Unassembled WGS sequence"/>
</dbReference>
<evidence type="ECO:0000256" key="7">
    <source>
        <dbReference type="SAM" id="MobiDB-lite"/>
    </source>
</evidence>
<feature type="binding site" evidence="6">
    <location>
        <position position="135"/>
    </location>
    <ligand>
        <name>Ca(2+)</name>
        <dbReference type="ChEBI" id="CHEBI:29108"/>
    </ligand>
</feature>
<evidence type="ECO:0000256" key="6">
    <source>
        <dbReference type="PIRSR" id="PIRSR609283-1"/>
    </source>
</evidence>
<keyword evidence="4 6" id="KW-0106">Calcium</keyword>
<keyword evidence="10" id="KW-1185">Reference proteome</keyword>
<dbReference type="STRING" id="53326.A0A016WBZ0"/>
<dbReference type="SUPFAM" id="SSF101887">
    <property type="entry name" value="Apyrase"/>
    <property type="match status" value="1"/>
</dbReference>
<sequence length="424" mass="47719">MKTEWLTVKGSFLYAGGHGVEYRDKNGSVVNEDQMWIKVISKTGEVRSVNWKDVYTKVRDFAGFPAPGYLTHEAVHWSEVHKKWFFLPRKASTTMYDEKADQTKGTNLLITADENFKSFEIVKVGVNNHPERGFSAFVFVPGTKDSIIVALKSKEVDGEDPESFVTVFDIRGNIIMADQKLGGSYKFEGIFLTKRPEPTSTVSSSSSSVSTKGTTSTAAPTRRPWPKPNCGNPRLTNGLRNLFLHMHNRFRSNLAKGQTERSNGWGIAPPATLMYRMKYSCAAESFAQQHAGSCVARHLPQHAMPGYKENIHILRNVQTTREGAIQNALTSWWSELARFGMRSNMMFYNSEFQRGNRNVLSWSKMAWWNNMELGCSVQNCGTFFLTVCMYKSGGNFVNQHVYRVGAVCSGCPRGQCDGDALCRW</sequence>
<dbReference type="SUPFAM" id="SSF55797">
    <property type="entry name" value="PR-1-like"/>
    <property type="match status" value="1"/>
</dbReference>
<dbReference type="PANTHER" id="PTHR13023">
    <property type="entry name" value="APYRASE"/>
    <property type="match status" value="1"/>
</dbReference>
<dbReference type="Gene3D" id="3.40.33.10">
    <property type="entry name" value="CAP"/>
    <property type="match status" value="1"/>
</dbReference>
<comment type="similarity">
    <text evidence="5">Belongs to the apyrase family.</text>
</comment>
<dbReference type="Gene3D" id="2.120.10.100">
    <property type="entry name" value="Apyrase"/>
    <property type="match status" value="1"/>
</dbReference>
<feature type="domain" description="SCP" evidence="8">
    <location>
        <begin position="238"/>
        <end position="398"/>
    </location>
</feature>
<comment type="cofactor">
    <cofactor evidence="1 6">
        <name>Ca(2+)</name>
        <dbReference type="ChEBI" id="CHEBI:29108"/>
    </cofactor>
</comment>
<dbReference type="GO" id="GO:0045134">
    <property type="term" value="F:UDP phosphatase activity"/>
    <property type="evidence" value="ECO:0007669"/>
    <property type="project" value="TreeGrafter"/>
</dbReference>
<dbReference type="OrthoDB" id="25028at2759"/>
<proteinExistence type="inferred from homology"/>